<dbReference type="OrthoDB" id="298344at2759"/>
<dbReference type="InterPro" id="IPR018866">
    <property type="entry name" value="Znf-4CXXC_R1"/>
</dbReference>
<sequence>MDSDIEDQEFDSEEHSKSEAEIQREKNIKERDEYLKNWAIKDPEFAQALDFINSENKENVGENVPKKKTLKKPSEDSTFRFTGQVPTQRRSSSRLAKSKPQFTGEELDEIESTGKKSSVDSDDEGELLYLTRTISETKPRRSAPRSTGSRPPIIPVSEVTEQMLNNISLRVSEKVYDSNGTSCHQCRQKTSDQKTSCRNPQCIGVQGQFCGVCIRNRYGEDAADALMDPEWTCFVCRDMCNCSFCRKRQGKRPTGILTPIATKLGYSNVNSLLVSLQGEGDFIETTDNEENLPLKKRKQKFQNSNEEISVEVEEQFLGFDNITLNDEQEFGQFLGWGKDDTMHFEKKFQCQSCNAQNPNPDIKSGRYSLKCDACPTCSKA</sequence>
<evidence type="ECO:0000313" key="13">
    <source>
        <dbReference type="Proteomes" id="UP001154078"/>
    </source>
</evidence>
<evidence type="ECO:0000256" key="10">
    <source>
        <dbReference type="SAM" id="MobiDB-lite"/>
    </source>
</evidence>
<keyword evidence="6" id="KW-0832">Ubl conjugation</keyword>
<keyword evidence="13" id="KW-1185">Reference proteome</keyword>
<feature type="compositionally biased region" description="Acidic residues" evidence="10">
    <location>
        <begin position="1"/>
        <end position="12"/>
    </location>
</feature>
<feature type="region of interest" description="Disordered" evidence="10">
    <location>
        <begin position="54"/>
        <end position="153"/>
    </location>
</feature>
<feature type="region of interest" description="Disordered" evidence="10">
    <location>
        <begin position="1"/>
        <end position="28"/>
    </location>
</feature>
<dbReference type="GO" id="GO:0005737">
    <property type="term" value="C:cytoplasm"/>
    <property type="evidence" value="ECO:0007669"/>
    <property type="project" value="UniProtKB-SubCell"/>
</dbReference>
<feature type="compositionally biased region" description="Basic and acidic residues" evidence="10">
    <location>
        <begin position="13"/>
        <end position="28"/>
    </location>
</feature>
<reference evidence="12" key="1">
    <citation type="submission" date="2021-12" db="EMBL/GenBank/DDBJ databases">
        <authorList>
            <person name="King R."/>
        </authorList>
    </citation>
    <scope>NUCLEOTIDE SEQUENCE</scope>
</reference>
<dbReference type="InterPro" id="IPR040221">
    <property type="entry name" value="CDCA7/CDA7L"/>
</dbReference>
<proteinExistence type="predicted"/>
<evidence type="ECO:0000259" key="11">
    <source>
        <dbReference type="Pfam" id="PF10497"/>
    </source>
</evidence>
<dbReference type="PANTHER" id="PTHR31169:SF8">
    <property type="entry name" value="ZINC-FINGER DOMAIN OF MONOAMINE-OXIDASE A REPRESSOR R1 PROTEIN"/>
    <property type="match status" value="1"/>
</dbReference>
<keyword evidence="8" id="KW-0804">Transcription</keyword>
<evidence type="ECO:0000256" key="4">
    <source>
        <dbReference type="ARBA" id="ARBA00022499"/>
    </source>
</evidence>
<keyword evidence="5" id="KW-0597">Phosphoprotein</keyword>
<keyword evidence="4" id="KW-1017">Isopeptide bond</keyword>
<accession>A0A9P0BHA8</accession>
<evidence type="ECO:0000256" key="9">
    <source>
        <dbReference type="ARBA" id="ARBA00023242"/>
    </source>
</evidence>
<feature type="compositionally biased region" description="Polar residues" evidence="10">
    <location>
        <begin position="79"/>
        <end position="95"/>
    </location>
</feature>
<evidence type="ECO:0000256" key="5">
    <source>
        <dbReference type="ARBA" id="ARBA00022553"/>
    </source>
</evidence>
<dbReference type="GO" id="GO:0005634">
    <property type="term" value="C:nucleus"/>
    <property type="evidence" value="ECO:0007669"/>
    <property type="project" value="UniProtKB-SubCell"/>
</dbReference>
<dbReference type="AlphaFoldDB" id="A0A9P0BHA8"/>
<evidence type="ECO:0000313" key="12">
    <source>
        <dbReference type="EMBL" id="CAH0562030.1"/>
    </source>
</evidence>
<dbReference type="Pfam" id="PF10497">
    <property type="entry name" value="zf-4CXXC_R1"/>
    <property type="match status" value="1"/>
</dbReference>
<evidence type="ECO:0000256" key="3">
    <source>
        <dbReference type="ARBA" id="ARBA00022490"/>
    </source>
</evidence>
<keyword evidence="9" id="KW-0539">Nucleus</keyword>
<keyword evidence="3" id="KW-0963">Cytoplasm</keyword>
<organism evidence="12 13">
    <name type="scientific">Brassicogethes aeneus</name>
    <name type="common">Rape pollen beetle</name>
    <name type="synonym">Meligethes aeneus</name>
    <dbReference type="NCBI Taxonomy" id="1431903"/>
    <lineage>
        <taxon>Eukaryota</taxon>
        <taxon>Metazoa</taxon>
        <taxon>Ecdysozoa</taxon>
        <taxon>Arthropoda</taxon>
        <taxon>Hexapoda</taxon>
        <taxon>Insecta</taxon>
        <taxon>Pterygota</taxon>
        <taxon>Neoptera</taxon>
        <taxon>Endopterygota</taxon>
        <taxon>Coleoptera</taxon>
        <taxon>Polyphaga</taxon>
        <taxon>Cucujiformia</taxon>
        <taxon>Nitidulidae</taxon>
        <taxon>Meligethinae</taxon>
        <taxon>Brassicogethes</taxon>
    </lineage>
</organism>
<feature type="domain" description="Zinc-finger" evidence="11">
    <location>
        <begin position="178"/>
        <end position="273"/>
    </location>
</feature>
<evidence type="ECO:0000256" key="8">
    <source>
        <dbReference type="ARBA" id="ARBA00023163"/>
    </source>
</evidence>
<evidence type="ECO:0000256" key="7">
    <source>
        <dbReference type="ARBA" id="ARBA00023015"/>
    </source>
</evidence>
<protein>
    <recommendedName>
        <fullName evidence="11">Zinc-finger domain-containing protein</fullName>
    </recommendedName>
</protein>
<dbReference type="GO" id="GO:0006355">
    <property type="term" value="P:regulation of DNA-templated transcription"/>
    <property type="evidence" value="ECO:0007669"/>
    <property type="project" value="InterPro"/>
</dbReference>
<dbReference type="PANTHER" id="PTHR31169">
    <property type="entry name" value="OS05G0300700 PROTEIN"/>
    <property type="match status" value="1"/>
</dbReference>
<evidence type="ECO:0000256" key="6">
    <source>
        <dbReference type="ARBA" id="ARBA00022843"/>
    </source>
</evidence>
<dbReference type="Proteomes" id="UP001154078">
    <property type="component" value="Chromosome 8"/>
</dbReference>
<dbReference type="EMBL" id="OV121139">
    <property type="protein sequence ID" value="CAH0562030.1"/>
    <property type="molecule type" value="Genomic_DNA"/>
</dbReference>
<evidence type="ECO:0000256" key="2">
    <source>
        <dbReference type="ARBA" id="ARBA00004496"/>
    </source>
</evidence>
<keyword evidence="7" id="KW-0805">Transcription regulation</keyword>
<name>A0A9P0BHA8_BRAAE</name>
<gene>
    <name evidence="12" type="ORF">MELIAE_LOCUS11269</name>
</gene>
<evidence type="ECO:0000256" key="1">
    <source>
        <dbReference type="ARBA" id="ARBA00004123"/>
    </source>
</evidence>
<comment type="subcellular location">
    <subcellularLocation>
        <location evidence="2">Cytoplasm</location>
    </subcellularLocation>
    <subcellularLocation>
        <location evidence="1">Nucleus</location>
    </subcellularLocation>
</comment>